<proteinExistence type="predicted"/>
<dbReference type="EMBL" id="AVOT02102884">
    <property type="protein sequence ID" value="MBW0578484.1"/>
    <property type="molecule type" value="Genomic_DNA"/>
</dbReference>
<evidence type="ECO:0000313" key="2">
    <source>
        <dbReference type="Proteomes" id="UP000765509"/>
    </source>
</evidence>
<organism evidence="1 2">
    <name type="scientific">Austropuccinia psidii MF-1</name>
    <dbReference type="NCBI Taxonomy" id="1389203"/>
    <lineage>
        <taxon>Eukaryota</taxon>
        <taxon>Fungi</taxon>
        <taxon>Dikarya</taxon>
        <taxon>Basidiomycota</taxon>
        <taxon>Pucciniomycotina</taxon>
        <taxon>Pucciniomycetes</taxon>
        <taxon>Pucciniales</taxon>
        <taxon>Sphaerophragmiaceae</taxon>
        <taxon>Austropuccinia</taxon>
    </lineage>
</organism>
<sequence length="88" mass="10105">MQRWQIAINEYRGNMTIVHKEGNIHNNADELSRWELDNTTDNPAYAPLEAEPQIPIEGIKINDIGTESLKKSDNLISKTRIAISWLPY</sequence>
<evidence type="ECO:0000313" key="1">
    <source>
        <dbReference type="EMBL" id="MBW0578484.1"/>
    </source>
</evidence>
<name>A0A9Q3KET6_9BASI</name>
<dbReference type="Proteomes" id="UP000765509">
    <property type="component" value="Unassembled WGS sequence"/>
</dbReference>
<protein>
    <submittedName>
        <fullName evidence="1">Uncharacterized protein</fullName>
    </submittedName>
</protein>
<dbReference type="AlphaFoldDB" id="A0A9Q3KET6"/>
<gene>
    <name evidence="1" type="ORF">O181_118199</name>
</gene>
<keyword evidence="2" id="KW-1185">Reference proteome</keyword>
<reference evidence="1" key="1">
    <citation type="submission" date="2021-03" db="EMBL/GenBank/DDBJ databases">
        <title>Draft genome sequence of rust myrtle Austropuccinia psidii MF-1, a brazilian biotype.</title>
        <authorList>
            <person name="Quecine M.C."/>
            <person name="Pachon D.M.R."/>
            <person name="Bonatelli M.L."/>
            <person name="Correr F.H."/>
            <person name="Franceschini L.M."/>
            <person name="Leite T.F."/>
            <person name="Margarido G.R.A."/>
            <person name="Almeida C.A."/>
            <person name="Ferrarezi J.A."/>
            <person name="Labate C.A."/>
        </authorList>
    </citation>
    <scope>NUCLEOTIDE SEQUENCE</scope>
    <source>
        <strain evidence="1">MF-1</strain>
    </source>
</reference>
<comment type="caution">
    <text evidence="1">The sequence shown here is derived from an EMBL/GenBank/DDBJ whole genome shotgun (WGS) entry which is preliminary data.</text>
</comment>
<accession>A0A9Q3KET6</accession>